<evidence type="ECO:0000256" key="5">
    <source>
        <dbReference type="ARBA" id="ARBA00023136"/>
    </source>
</evidence>
<dbReference type="GO" id="GO:0043130">
    <property type="term" value="F:ubiquitin binding"/>
    <property type="evidence" value="ECO:0007669"/>
    <property type="project" value="InterPro"/>
</dbReference>
<keyword evidence="3" id="KW-0813">Transport</keyword>
<sequence length="644" mass="70113">MASISSSSSSSSATVRVEKATSEFLIGPDWTLNIDICDTINSNQMLAKDVVKAVKKRLQHKNPKVQLLALTLLETMVKNCGDYVHFQIAERSILPEMVKIVKKKTDMHVREKILALIGSWREAFGGPGGRYPQYYMAFEDLRRLGVQFPQRSPDAAAIFTPPVTHPIQRHPQPSYGMPSSSSTRLDEAMASEEKISSSSINSMRDVLDLLNDMLKAVDPNDRKAVNDEVIIDLVEQCRANQRKLMQLLGTTGDEEILCQGLELNDNLQSVLAKHDAIASGSPLPHVVNVTPSASEKHDSTLRTAGDSVPKATSIDAPSAPAPAPAPVLPAQRGGIDEEDEEEDDFAQLARRHSKTRSDVSHNSSIVKSDMAAVSEAPSSPSMSNALVPVSAPTSVRTKDQDIIDLLSITLSPATSTEQTSQQAPASPVHTPGHNPSVSPGVTVSSDAYSGNHGSAFNSYVAPWAQPQPQLPRQSQPEHPSYPHFQPQTQPQHHTQPWVQPQHHTQPWLQPQPQPQHQPQARPKAQLHPQLASGYPPPPWAATPGYLSNQNPESRLPYTYMTPRPASSSNPRPLQHESINGEAQVNSSPRSADSNAGQRPFIPSYRLFEDLNVFGNSEGRFKSTSNASSPSLLGSNNQNAVGGRK</sequence>
<comment type="similarity">
    <text evidence="2">Belongs to the TOM1 family.</text>
</comment>
<dbReference type="GO" id="GO:0035091">
    <property type="term" value="F:phosphatidylinositol binding"/>
    <property type="evidence" value="ECO:0007669"/>
    <property type="project" value="InterPro"/>
</dbReference>
<evidence type="ECO:0000313" key="10">
    <source>
        <dbReference type="Proteomes" id="UP001293254"/>
    </source>
</evidence>
<evidence type="ECO:0000259" key="7">
    <source>
        <dbReference type="PROSITE" id="PS50179"/>
    </source>
</evidence>
<evidence type="ECO:0000256" key="2">
    <source>
        <dbReference type="ARBA" id="ARBA00007708"/>
    </source>
</evidence>
<feature type="compositionally biased region" description="Acidic residues" evidence="6">
    <location>
        <begin position="336"/>
        <end position="345"/>
    </location>
</feature>
<dbReference type="Proteomes" id="UP001293254">
    <property type="component" value="Unassembled WGS sequence"/>
</dbReference>
<dbReference type="CDD" id="cd14231">
    <property type="entry name" value="GAT_GGA-like_plant"/>
    <property type="match status" value="1"/>
</dbReference>
<dbReference type="PROSITE" id="PS50909">
    <property type="entry name" value="GAT"/>
    <property type="match status" value="1"/>
</dbReference>
<dbReference type="InterPro" id="IPR044836">
    <property type="entry name" value="TOL_plant"/>
</dbReference>
<dbReference type="Pfam" id="PF03127">
    <property type="entry name" value="GAT"/>
    <property type="match status" value="1"/>
</dbReference>
<gene>
    <name evidence="9" type="ORF">Salat_2299500</name>
</gene>
<dbReference type="PANTHER" id="PTHR45898">
    <property type="entry name" value="TOM1-LIKE PROTEIN"/>
    <property type="match status" value="1"/>
</dbReference>
<feature type="compositionally biased region" description="Low complexity" evidence="6">
    <location>
        <begin position="466"/>
        <end position="508"/>
    </location>
</feature>
<dbReference type="AlphaFoldDB" id="A0AAE1XVR1"/>
<keyword evidence="10" id="KW-1185">Reference proteome</keyword>
<feature type="region of interest" description="Disordered" evidence="6">
    <location>
        <begin position="290"/>
        <end position="386"/>
    </location>
</feature>
<feature type="domain" description="GAT" evidence="8">
    <location>
        <begin position="191"/>
        <end position="279"/>
    </location>
</feature>
<feature type="compositionally biased region" description="Polar residues" evidence="6">
    <location>
        <begin position="413"/>
        <end position="424"/>
    </location>
</feature>
<reference evidence="9" key="1">
    <citation type="submission" date="2020-06" db="EMBL/GenBank/DDBJ databases">
        <authorList>
            <person name="Li T."/>
            <person name="Hu X."/>
            <person name="Zhang T."/>
            <person name="Song X."/>
            <person name="Zhang H."/>
            <person name="Dai N."/>
            <person name="Sheng W."/>
            <person name="Hou X."/>
            <person name="Wei L."/>
        </authorList>
    </citation>
    <scope>NUCLEOTIDE SEQUENCE</scope>
    <source>
        <strain evidence="9">3651</strain>
        <tissue evidence="9">Leaf</tissue>
    </source>
</reference>
<feature type="compositionally biased region" description="Polar residues" evidence="6">
    <location>
        <begin position="621"/>
        <end position="644"/>
    </location>
</feature>
<dbReference type="CDD" id="cd03561">
    <property type="entry name" value="VHS"/>
    <property type="match status" value="1"/>
</dbReference>
<accession>A0AAE1XVR1</accession>
<dbReference type="InterPro" id="IPR004152">
    <property type="entry name" value="GAT_dom"/>
</dbReference>
<keyword evidence="4" id="KW-0653">Protein transport</keyword>
<protein>
    <submittedName>
        <fullName evidence="9">TOM1-like protein 6</fullName>
    </submittedName>
</protein>
<evidence type="ECO:0000313" key="9">
    <source>
        <dbReference type="EMBL" id="KAK4418867.1"/>
    </source>
</evidence>
<evidence type="ECO:0000256" key="4">
    <source>
        <dbReference type="ARBA" id="ARBA00022927"/>
    </source>
</evidence>
<evidence type="ECO:0000259" key="8">
    <source>
        <dbReference type="PROSITE" id="PS50909"/>
    </source>
</evidence>
<keyword evidence="5" id="KW-0472">Membrane</keyword>
<dbReference type="InterPro" id="IPR038425">
    <property type="entry name" value="GAT_sf"/>
</dbReference>
<feature type="compositionally biased region" description="Polar residues" evidence="6">
    <location>
        <begin position="433"/>
        <end position="449"/>
    </location>
</feature>
<proteinExistence type="inferred from homology"/>
<organism evidence="9 10">
    <name type="scientific">Sesamum alatum</name>
    <dbReference type="NCBI Taxonomy" id="300844"/>
    <lineage>
        <taxon>Eukaryota</taxon>
        <taxon>Viridiplantae</taxon>
        <taxon>Streptophyta</taxon>
        <taxon>Embryophyta</taxon>
        <taxon>Tracheophyta</taxon>
        <taxon>Spermatophyta</taxon>
        <taxon>Magnoliopsida</taxon>
        <taxon>eudicotyledons</taxon>
        <taxon>Gunneridae</taxon>
        <taxon>Pentapetalae</taxon>
        <taxon>asterids</taxon>
        <taxon>lamiids</taxon>
        <taxon>Lamiales</taxon>
        <taxon>Pedaliaceae</taxon>
        <taxon>Sesamum</taxon>
    </lineage>
</organism>
<dbReference type="GO" id="GO:0043328">
    <property type="term" value="P:protein transport to vacuole involved in ubiquitin-dependent protein catabolic process via the multivesicular body sorting pathway"/>
    <property type="evidence" value="ECO:0007669"/>
    <property type="project" value="InterPro"/>
</dbReference>
<dbReference type="PROSITE" id="PS50179">
    <property type="entry name" value="VHS"/>
    <property type="match status" value="1"/>
</dbReference>
<dbReference type="GO" id="GO:0005737">
    <property type="term" value="C:cytoplasm"/>
    <property type="evidence" value="ECO:0007669"/>
    <property type="project" value="UniProtKB-ARBA"/>
</dbReference>
<dbReference type="SMART" id="SM00288">
    <property type="entry name" value="VHS"/>
    <property type="match status" value="1"/>
</dbReference>
<dbReference type="Gene3D" id="1.20.58.160">
    <property type="match status" value="1"/>
</dbReference>
<dbReference type="GO" id="GO:0016020">
    <property type="term" value="C:membrane"/>
    <property type="evidence" value="ECO:0007669"/>
    <property type="project" value="UniProtKB-SubCell"/>
</dbReference>
<dbReference type="SUPFAM" id="SSF48464">
    <property type="entry name" value="ENTH/VHS domain"/>
    <property type="match status" value="1"/>
</dbReference>
<feature type="region of interest" description="Disordered" evidence="6">
    <location>
        <begin position="615"/>
        <end position="644"/>
    </location>
</feature>
<dbReference type="SUPFAM" id="SSF89009">
    <property type="entry name" value="GAT-like domain"/>
    <property type="match status" value="1"/>
</dbReference>
<comment type="caution">
    <text evidence="9">The sequence shown here is derived from an EMBL/GenBank/DDBJ whole genome shotgun (WGS) entry which is preliminary data.</text>
</comment>
<dbReference type="InterPro" id="IPR002014">
    <property type="entry name" value="VHS_dom"/>
</dbReference>
<evidence type="ECO:0000256" key="1">
    <source>
        <dbReference type="ARBA" id="ARBA00004170"/>
    </source>
</evidence>
<evidence type="ECO:0000256" key="3">
    <source>
        <dbReference type="ARBA" id="ARBA00022448"/>
    </source>
</evidence>
<comment type="subcellular location">
    <subcellularLocation>
        <location evidence="1">Membrane</location>
        <topology evidence="1">Peripheral membrane protein</topology>
    </subcellularLocation>
</comment>
<evidence type="ECO:0000256" key="6">
    <source>
        <dbReference type="SAM" id="MobiDB-lite"/>
    </source>
</evidence>
<feature type="region of interest" description="Disordered" evidence="6">
    <location>
        <begin position="413"/>
        <end position="449"/>
    </location>
</feature>
<dbReference type="Gene3D" id="1.25.40.90">
    <property type="match status" value="1"/>
</dbReference>
<feature type="compositionally biased region" description="Polar residues" evidence="6">
    <location>
        <begin position="564"/>
        <end position="596"/>
    </location>
</feature>
<dbReference type="EMBL" id="JACGWO010000009">
    <property type="protein sequence ID" value="KAK4418867.1"/>
    <property type="molecule type" value="Genomic_DNA"/>
</dbReference>
<dbReference type="InterPro" id="IPR008942">
    <property type="entry name" value="ENTH_VHS"/>
</dbReference>
<dbReference type="Pfam" id="PF00790">
    <property type="entry name" value="VHS"/>
    <property type="match status" value="1"/>
</dbReference>
<feature type="region of interest" description="Disordered" evidence="6">
    <location>
        <begin position="466"/>
        <end position="599"/>
    </location>
</feature>
<dbReference type="PANTHER" id="PTHR45898:SF2">
    <property type="entry name" value="TOM1-LIKE PROTEIN 6"/>
    <property type="match status" value="1"/>
</dbReference>
<reference evidence="9" key="2">
    <citation type="journal article" date="2024" name="Plant">
        <title>Genomic evolution and insights into agronomic trait innovations of Sesamum species.</title>
        <authorList>
            <person name="Miao H."/>
            <person name="Wang L."/>
            <person name="Qu L."/>
            <person name="Liu H."/>
            <person name="Sun Y."/>
            <person name="Le M."/>
            <person name="Wang Q."/>
            <person name="Wei S."/>
            <person name="Zheng Y."/>
            <person name="Lin W."/>
            <person name="Duan Y."/>
            <person name="Cao H."/>
            <person name="Xiong S."/>
            <person name="Wang X."/>
            <person name="Wei L."/>
            <person name="Li C."/>
            <person name="Ma Q."/>
            <person name="Ju M."/>
            <person name="Zhao R."/>
            <person name="Li G."/>
            <person name="Mu C."/>
            <person name="Tian Q."/>
            <person name="Mei H."/>
            <person name="Zhang T."/>
            <person name="Gao T."/>
            <person name="Zhang H."/>
        </authorList>
    </citation>
    <scope>NUCLEOTIDE SEQUENCE</scope>
    <source>
        <strain evidence="9">3651</strain>
    </source>
</reference>
<feature type="domain" description="VHS" evidence="7">
    <location>
        <begin position="20"/>
        <end position="149"/>
    </location>
</feature>
<name>A0AAE1XVR1_9LAMI</name>
<dbReference type="FunFam" id="1.25.40.90:FF:000028">
    <property type="entry name" value="TOM1-like protein 2"/>
    <property type="match status" value="1"/>
</dbReference>